<comment type="caution">
    <text evidence="2">The sequence shown here is derived from an EMBL/GenBank/DDBJ whole genome shotgun (WGS) entry which is preliminary data.</text>
</comment>
<reference evidence="2 3" key="1">
    <citation type="submission" date="2024-10" db="EMBL/GenBank/DDBJ databases">
        <authorList>
            <person name="Kim D."/>
        </authorList>
    </citation>
    <scope>NUCLEOTIDE SEQUENCE [LARGE SCALE GENOMIC DNA]</scope>
    <source>
        <strain evidence="2">BH-2024</strain>
    </source>
</reference>
<name>A0ABD2LLN2_9BILA</name>
<sequence length="122" mass="13456">MSDLVYLDTSVYKNNEAESRAAKVQFLTNLLRTVLQAWCLSVVWRCYGYLTEKKVARQIREQLNSTATAFNYPENLMGHPSMPQQPPPYAAVVTAPIAIGPSNDKPQASATNASATASHIQQ</sequence>
<evidence type="ECO:0000313" key="2">
    <source>
        <dbReference type="EMBL" id="KAL3116059.1"/>
    </source>
</evidence>
<feature type="compositionally biased region" description="Low complexity" evidence="1">
    <location>
        <begin position="108"/>
        <end position="122"/>
    </location>
</feature>
<organism evidence="2 3">
    <name type="scientific">Heterodera trifolii</name>
    <dbReference type="NCBI Taxonomy" id="157864"/>
    <lineage>
        <taxon>Eukaryota</taxon>
        <taxon>Metazoa</taxon>
        <taxon>Ecdysozoa</taxon>
        <taxon>Nematoda</taxon>
        <taxon>Chromadorea</taxon>
        <taxon>Rhabditida</taxon>
        <taxon>Tylenchina</taxon>
        <taxon>Tylenchomorpha</taxon>
        <taxon>Tylenchoidea</taxon>
        <taxon>Heteroderidae</taxon>
        <taxon>Heteroderinae</taxon>
        <taxon>Heterodera</taxon>
    </lineage>
</organism>
<feature type="region of interest" description="Disordered" evidence="1">
    <location>
        <begin position="100"/>
        <end position="122"/>
    </location>
</feature>
<dbReference type="AlphaFoldDB" id="A0ABD2LLN2"/>
<evidence type="ECO:0000256" key="1">
    <source>
        <dbReference type="SAM" id="MobiDB-lite"/>
    </source>
</evidence>
<accession>A0ABD2LLN2</accession>
<proteinExistence type="predicted"/>
<gene>
    <name evidence="2" type="ORF">niasHT_007359</name>
</gene>
<dbReference type="EMBL" id="JBICBT010000362">
    <property type="protein sequence ID" value="KAL3116059.1"/>
    <property type="molecule type" value="Genomic_DNA"/>
</dbReference>
<evidence type="ECO:0000313" key="3">
    <source>
        <dbReference type="Proteomes" id="UP001620626"/>
    </source>
</evidence>
<dbReference type="Proteomes" id="UP001620626">
    <property type="component" value="Unassembled WGS sequence"/>
</dbReference>
<protein>
    <submittedName>
        <fullName evidence="2">Uncharacterized protein</fullName>
    </submittedName>
</protein>
<keyword evidence="3" id="KW-1185">Reference proteome</keyword>